<evidence type="ECO:0000256" key="2">
    <source>
        <dbReference type="ARBA" id="ARBA00022729"/>
    </source>
</evidence>
<dbReference type="InterPro" id="IPR028081">
    <property type="entry name" value="Leu-bd"/>
</dbReference>
<accession>A0AB38YG98</accession>
<dbReference type="InterPro" id="IPR028082">
    <property type="entry name" value="Peripla_BP_I"/>
</dbReference>
<name>A0AB38YG98_9GAMM</name>
<sequence length="388" mass="43871">MSQSTQSNAIQSVRTQNFSRTGWFPIILVTLLLNSAWADSPRPIAVALLEDDTPVFRDYTEEQHLGFLLGLEYLTEGSMEWQGRPVSAHPVPAGGWFRDENYLPDAHELPDFSIWIAPVQARYAHRAMQYGQAYQRLTLVPASPANQLPVAQYDLAFRTFYRWQDVEAGLYEWASEQEDLIWVSAVDSSVRPDFFRVANIDVSPRSSGASVIAEVDDLARLMKNPALGSTWPVLLDWLPMLSDDVGLASQNMYFWLPDLASLVPLREFSGLQGLTYYYYDLPNNDANTWLVRTMLERHDRLPSHYVVAGMTAAMALLTAVAEADTVDAEQLAAHLPDMAWDSPRGVLSFTAAGETRQPLYRTELRLQRQLEWARPVELDGQGPYWTQP</sequence>
<dbReference type="Gene3D" id="3.40.50.2300">
    <property type="match status" value="2"/>
</dbReference>
<dbReference type="Pfam" id="PF13458">
    <property type="entry name" value="Peripla_BP_6"/>
    <property type="match status" value="1"/>
</dbReference>
<dbReference type="SUPFAM" id="SSF53822">
    <property type="entry name" value="Periplasmic binding protein-like I"/>
    <property type="match status" value="2"/>
</dbReference>
<dbReference type="RefSeq" id="WP_304995684.1">
    <property type="nucleotide sequence ID" value="NZ_CP101717.1"/>
</dbReference>
<comment type="similarity">
    <text evidence="1">Belongs to the leucine-binding protein family.</text>
</comment>
<keyword evidence="2" id="KW-0732">Signal</keyword>
<protein>
    <submittedName>
        <fullName evidence="4">ABC transporter substrate-binding protein</fullName>
    </submittedName>
</protein>
<proteinExistence type="inferred from homology"/>
<dbReference type="PANTHER" id="PTHR30483">
    <property type="entry name" value="LEUCINE-SPECIFIC-BINDING PROTEIN"/>
    <property type="match status" value="1"/>
</dbReference>
<evidence type="ECO:0000259" key="3">
    <source>
        <dbReference type="Pfam" id="PF13458"/>
    </source>
</evidence>
<evidence type="ECO:0000313" key="4">
    <source>
        <dbReference type="EMBL" id="WLD58398.1"/>
    </source>
</evidence>
<dbReference type="InterPro" id="IPR051010">
    <property type="entry name" value="BCAA_transport"/>
</dbReference>
<gene>
    <name evidence="4" type="ORF">NFC81_01060</name>
</gene>
<evidence type="ECO:0000256" key="1">
    <source>
        <dbReference type="ARBA" id="ARBA00010062"/>
    </source>
</evidence>
<dbReference type="EMBL" id="CP101717">
    <property type="protein sequence ID" value="WLD58398.1"/>
    <property type="molecule type" value="Genomic_DNA"/>
</dbReference>
<dbReference type="PANTHER" id="PTHR30483:SF6">
    <property type="entry name" value="PERIPLASMIC BINDING PROTEIN OF ABC TRANSPORTER FOR NATURAL AMINO ACIDS"/>
    <property type="match status" value="1"/>
</dbReference>
<feature type="domain" description="Leucine-binding protein" evidence="3">
    <location>
        <begin position="255"/>
        <end position="362"/>
    </location>
</feature>
<dbReference type="AlphaFoldDB" id="A0AB38YG98"/>
<organism evidence="4">
    <name type="scientific">Salinispirillum sp. LH 10-3-1</name>
    <dbReference type="NCBI Taxonomy" id="2952525"/>
    <lineage>
        <taxon>Bacteria</taxon>
        <taxon>Pseudomonadati</taxon>
        <taxon>Pseudomonadota</taxon>
        <taxon>Gammaproteobacteria</taxon>
        <taxon>Oceanospirillales</taxon>
        <taxon>Saccharospirillaceae</taxon>
        <taxon>Salinispirillum</taxon>
    </lineage>
</organism>
<reference evidence="4" key="1">
    <citation type="submission" date="2022-07" db="EMBL/GenBank/DDBJ databases">
        <title>Complete genome sequence of Salinispirillum sp. LH10-3-1 capable of multiple carbohydrate inversion isolated from a soda lake.</title>
        <authorList>
            <person name="Liu J."/>
            <person name="Zhai Y."/>
            <person name="Zhang H."/>
            <person name="Yang H."/>
            <person name="Qu J."/>
            <person name="Li J."/>
        </authorList>
    </citation>
    <scope>NUCLEOTIDE SEQUENCE</scope>
    <source>
        <strain evidence="4">LH 10-3-1</strain>
    </source>
</reference>